<organism evidence="10 11">
    <name type="scientific">Limimaricola litoreus</name>
    <dbReference type="NCBI Taxonomy" id="2955316"/>
    <lineage>
        <taxon>Bacteria</taxon>
        <taxon>Pseudomonadati</taxon>
        <taxon>Pseudomonadota</taxon>
        <taxon>Alphaproteobacteria</taxon>
        <taxon>Rhodobacterales</taxon>
        <taxon>Paracoccaceae</taxon>
        <taxon>Limimaricola</taxon>
    </lineage>
</organism>
<evidence type="ECO:0000256" key="1">
    <source>
        <dbReference type="ARBA" id="ARBA00000085"/>
    </source>
</evidence>
<name>A0A9X2JQR8_9RHOB</name>
<dbReference type="InterPro" id="IPR036890">
    <property type="entry name" value="HATPase_C_sf"/>
</dbReference>
<evidence type="ECO:0000259" key="9">
    <source>
        <dbReference type="PROSITE" id="PS50109"/>
    </source>
</evidence>
<evidence type="ECO:0000256" key="3">
    <source>
        <dbReference type="ARBA" id="ARBA00022553"/>
    </source>
</evidence>
<dbReference type="PANTHER" id="PTHR43711">
    <property type="entry name" value="TWO-COMPONENT HISTIDINE KINASE"/>
    <property type="match status" value="1"/>
</dbReference>
<keyword evidence="8" id="KW-1133">Transmembrane helix</keyword>
<keyword evidence="7" id="KW-0175">Coiled coil</keyword>
<dbReference type="GO" id="GO:0000155">
    <property type="term" value="F:phosphorelay sensor kinase activity"/>
    <property type="evidence" value="ECO:0007669"/>
    <property type="project" value="InterPro"/>
</dbReference>
<dbReference type="SMART" id="SM00388">
    <property type="entry name" value="HisKA"/>
    <property type="match status" value="1"/>
</dbReference>
<evidence type="ECO:0000256" key="6">
    <source>
        <dbReference type="ARBA" id="ARBA00023012"/>
    </source>
</evidence>
<keyword evidence="6" id="KW-0902">Two-component regulatory system</keyword>
<keyword evidence="8" id="KW-0812">Transmembrane</keyword>
<dbReference type="InterPro" id="IPR005467">
    <property type="entry name" value="His_kinase_dom"/>
</dbReference>
<dbReference type="Proteomes" id="UP001139477">
    <property type="component" value="Unassembled WGS sequence"/>
</dbReference>
<evidence type="ECO:0000256" key="8">
    <source>
        <dbReference type="SAM" id="Phobius"/>
    </source>
</evidence>
<dbReference type="CDD" id="cd00075">
    <property type="entry name" value="HATPase"/>
    <property type="match status" value="1"/>
</dbReference>
<dbReference type="Pfam" id="PF00512">
    <property type="entry name" value="HisKA"/>
    <property type="match status" value="1"/>
</dbReference>
<feature type="coiled-coil region" evidence="7">
    <location>
        <begin position="215"/>
        <end position="242"/>
    </location>
</feature>
<gene>
    <name evidence="10" type="ORF">NHG85_04965</name>
</gene>
<evidence type="ECO:0000256" key="2">
    <source>
        <dbReference type="ARBA" id="ARBA00012438"/>
    </source>
</evidence>
<dbReference type="RefSeq" id="WP_253330388.1">
    <property type="nucleotide sequence ID" value="NZ_JAMYXC010000065.1"/>
</dbReference>
<dbReference type="Pfam" id="PF02518">
    <property type="entry name" value="HATPase_c"/>
    <property type="match status" value="1"/>
</dbReference>
<dbReference type="SUPFAM" id="SSF47384">
    <property type="entry name" value="Homodimeric domain of signal transducing histidine kinase"/>
    <property type="match status" value="1"/>
</dbReference>
<keyword evidence="8" id="KW-0472">Membrane</keyword>
<dbReference type="SMART" id="SM00387">
    <property type="entry name" value="HATPase_c"/>
    <property type="match status" value="1"/>
</dbReference>
<dbReference type="PRINTS" id="PR00344">
    <property type="entry name" value="BCTRLSENSOR"/>
</dbReference>
<dbReference type="InterPro" id="IPR050736">
    <property type="entry name" value="Sensor_HK_Regulatory"/>
</dbReference>
<evidence type="ECO:0000256" key="4">
    <source>
        <dbReference type="ARBA" id="ARBA00022679"/>
    </source>
</evidence>
<dbReference type="InterPro" id="IPR036097">
    <property type="entry name" value="HisK_dim/P_sf"/>
</dbReference>
<protein>
    <recommendedName>
        <fullName evidence="2">histidine kinase</fullName>
        <ecNumber evidence="2">2.7.13.3</ecNumber>
    </recommendedName>
</protein>
<evidence type="ECO:0000256" key="7">
    <source>
        <dbReference type="SAM" id="Coils"/>
    </source>
</evidence>
<keyword evidence="11" id="KW-1185">Reference proteome</keyword>
<dbReference type="InterPro" id="IPR004358">
    <property type="entry name" value="Sig_transdc_His_kin-like_C"/>
</dbReference>
<dbReference type="InterPro" id="IPR003594">
    <property type="entry name" value="HATPase_dom"/>
</dbReference>
<keyword evidence="5 10" id="KW-0418">Kinase</keyword>
<keyword evidence="4" id="KW-0808">Transferase</keyword>
<accession>A0A9X2JQR8</accession>
<feature type="domain" description="Histidine kinase" evidence="9">
    <location>
        <begin position="248"/>
        <end position="458"/>
    </location>
</feature>
<feature type="transmembrane region" description="Helical" evidence="8">
    <location>
        <begin position="6"/>
        <end position="30"/>
    </location>
</feature>
<dbReference type="Gene3D" id="1.10.287.130">
    <property type="match status" value="1"/>
</dbReference>
<feature type="transmembrane region" description="Helical" evidence="8">
    <location>
        <begin position="158"/>
        <end position="183"/>
    </location>
</feature>
<dbReference type="PROSITE" id="PS50109">
    <property type="entry name" value="HIS_KIN"/>
    <property type="match status" value="1"/>
</dbReference>
<comment type="catalytic activity">
    <reaction evidence="1">
        <text>ATP + protein L-histidine = ADP + protein N-phospho-L-histidine.</text>
        <dbReference type="EC" id="2.7.13.3"/>
    </reaction>
</comment>
<dbReference type="Gene3D" id="3.30.565.10">
    <property type="entry name" value="Histidine kinase-like ATPase, C-terminal domain"/>
    <property type="match status" value="1"/>
</dbReference>
<evidence type="ECO:0000313" key="11">
    <source>
        <dbReference type="Proteomes" id="UP001139477"/>
    </source>
</evidence>
<sequence>MFNTLSGRFLALTTVFVMLAEVLIFVPSVARFRQDYLQLRLERAQIASLALLASETLDAELEAELLENAGVYNVVLRRDEVRQLALSSPLPEPIHATYDLRDVSALTLIRDALGTLIDADERIIRVIGDPVQQGGLLIEVTMDEMPLRAEMIDYGLRILLLSAVISVVTAALLFAAVQAFLVVPIKRVVSQIQSYADAPEDARRIIAPRASLRELREAETALQAMETQLTGALRQKDRLAQLGSGVAKVSHDLRNILTSAQLFADRLDSSEDPLVKRMAPKLVGSISRAVSLCESTLAFGRAEEPPPKLARFELAPLVNEVIEAERLATGDAEIAFLEQVPPGLVLRADSEQLFRVLSNLVRNARQAIAATGAAGRVTVSAREEDEAWWICVEDTGPGLPPRAREHLFSAFRGGVAKGGTGLGLAIAAELVRGHGGQLELARSDETGTAFAIRLPRNAPGLTASG</sequence>
<proteinExistence type="predicted"/>
<dbReference type="EMBL" id="JAMYXC010000065">
    <property type="protein sequence ID" value="MCP1167881.1"/>
    <property type="molecule type" value="Genomic_DNA"/>
</dbReference>
<evidence type="ECO:0000313" key="10">
    <source>
        <dbReference type="EMBL" id="MCP1167881.1"/>
    </source>
</evidence>
<keyword evidence="3" id="KW-0597">Phosphoprotein</keyword>
<dbReference type="AlphaFoldDB" id="A0A9X2JQR8"/>
<comment type="caution">
    <text evidence="10">The sequence shown here is derived from an EMBL/GenBank/DDBJ whole genome shotgun (WGS) entry which is preliminary data.</text>
</comment>
<dbReference type="SUPFAM" id="SSF55874">
    <property type="entry name" value="ATPase domain of HSP90 chaperone/DNA topoisomerase II/histidine kinase"/>
    <property type="match status" value="1"/>
</dbReference>
<evidence type="ECO:0000256" key="5">
    <source>
        <dbReference type="ARBA" id="ARBA00022777"/>
    </source>
</evidence>
<dbReference type="EC" id="2.7.13.3" evidence="2"/>
<reference evidence="10" key="1">
    <citation type="submission" date="2022-06" db="EMBL/GenBank/DDBJ databases">
        <title>Limimaricola sediminis sp. nov., isolated from an intertidal sediment.</title>
        <authorList>
            <person name="Shao X."/>
        </authorList>
    </citation>
    <scope>NUCLEOTIDE SEQUENCE</scope>
    <source>
        <strain evidence="10">ASW11-118</strain>
    </source>
</reference>
<dbReference type="PANTHER" id="PTHR43711:SF1">
    <property type="entry name" value="HISTIDINE KINASE 1"/>
    <property type="match status" value="1"/>
</dbReference>
<dbReference type="InterPro" id="IPR003661">
    <property type="entry name" value="HisK_dim/P_dom"/>
</dbReference>